<evidence type="ECO:0000256" key="1">
    <source>
        <dbReference type="ARBA" id="ARBA00034120"/>
    </source>
</evidence>
<dbReference type="GO" id="GO:0003964">
    <property type="term" value="F:RNA-directed DNA polymerase activity"/>
    <property type="evidence" value="ECO:0007669"/>
    <property type="project" value="UniProtKB-KW"/>
</dbReference>
<dbReference type="EMBL" id="JNHI01000019">
    <property type="protein sequence ID" value="KDS29742.1"/>
    <property type="molecule type" value="Genomic_DNA"/>
</dbReference>
<gene>
    <name evidence="3" type="ORF">M097_2887</name>
</gene>
<feature type="domain" description="Reverse transcriptase" evidence="2">
    <location>
        <begin position="70"/>
        <end position="364"/>
    </location>
</feature>
<dbReference type="CDD" id="cd00085">
    <property type="entry name" value="HNHc"/>
    <property type="match status" value="1"/>
</dbReference>
<protein>
    <submittedName>
        <fullName evidence="3">Reverse transcriptase family protein</fullName>
    </submittedName>
</protein>
<evidence type="ECO:0000313" key="4">
    <source>
        <dbReference type="Proteomes" id="UP000028134"/>
    </source>
</evidence>
<dbReference type="Proteomes" id="UP000028134">
    <property type="component" value="Unassembled WGS sequence"/>
</dbReference>
<reference evidence="3 4" key="1">
    <citation type="submission" date="2014-04" db="EMBL/GenBank/DDBJ databases">
        <authorList>
            <person name="Sears C."/>
            <person name="Carroll K."/>
            <person name="Sack B.R."/>
            <person name="Qadri F."/>
            <person name="Myers L.L."/>
            <person name="Chung G.-T."/>
            <person name="Escheverria P."/>
            <person name="Fraser C.M."/>
            <person name="Sadzewicz L."/>
            <person name="Shefchek K.A."/>
            <person name="Tallon L."/>
            <person name="Das S.P."/>
            <person name="Daugherty S."/>
            <person name="Mongodin E.F."/>
        </authorList>
    </citation>
    <scope>NUCLEOTIDE SEQUENCE [LARGE SCALE GENOMIC DNA]</scope>
    <source>
        <strain evidence="4">3775 SL(B) 10 (iv)</strain>
    </source>
</reference>
<dbReference type="PATRIC" id="fig|1339350.3.peg.2765"/>
<keyword evidence="3" id="KW-0808">Transferase</keyword>
<dbReference type="InterPro" id="IPR049030">
    <property type="entry name" value="AI2M-like_HNH"/>
</dbReference>
<evidence type="ECO:0000313" key="3">
    <source>
        <dbReference type="EMBL" id="KDS29742.1"/>
    </source>
</evidence>
<accession>A0A078R717</accession>
<dbReference type="GO" id="GO:0006397">
    <property type="term" value="P:mRNA processing"/>
    <property type="evidence" value="ECO:0007669"/>
    <property type="project" value="InterPro"/>
</dbReference>
<comment type="similarity">
    <text evidence="1">Belongs to the bacterial reverse transcriptase family.</text>
</comment>
<dbReference type="PANTHER" id="PTHR34047">
    <property type="entry name" value="NUCLEAR INTRON MATURASE 1, MITOCHONDRIAL-RELATED"/>
    <property type="match status" value="1"/>
</dbReference>
<dbReference type="PANTHER" id="PTHR34047:SF8">
    <property type="entry name" value="PROTEIN YKFC"/>
    <property type="match status" value="1"/>
</dbReference>
<comment type="caution">
    <text evidence="3">The sequence shown here is derived from an EMBL/GenBank/DDBJ whole genome shotgun (WGS) entry which is preliminary data.</text>
</comment>
<dbReference type="AlphaFoldDB" id="A0A078R717"/>
<name>A0A078R717_PHOVU</name>
<dbReference type="InterPro" id="IPR024937">
    <property type="entry name" value="Domain_X"/>
</dbReference>
<dbReference type="Pfam" id="PF01348">
    <property type="entry name" value="Intron_maturas2"/>
    <property type="match status" value="1"/>
</dbReference>
<evidence type="ECO:0000259" key="2">
    <source>
        <dbReference type="PROSITE" id="PS50878"/>
    </source>
</evidence>
<dbReference type="InterPro" id="IPR003615">
    <property type="entry name" value="HNH_nuc"/>
</dbReference>
<sequence length="605" mass="71096">MKRNPEKILNSLTQHSSDLAYKFERLYRLLFNEEMYYIAYQRIYTKQGNMTKGVDGKTIDGFCISHIERLIGTLKDETYQPNPSQRVYIPKKNGKMRPLGIPSFIDKLLQEVIRMILEAIYEGSFENSSHGFRPQRSPQTALWSIQKTFNNTKWFIEGDIKGFFDNIDHEVLIAILSERISDMRFLRLIRKFLNAGYVEDWVFHKSYSGTPQGGIISPILANIYLDKFDKYIKEYTQKFNKGKRRKENPIAKQLGQKKYYLTTKLKQAKNETERRLLLKQIEEVVKERLKYPASDEMDADMKRLKYVRYADDFLIGVIGSKEDCIKIKEDIKQFMADKLKLELSDEKTLITNARKHAKFLGYDVFVRKSNDTHRDKNGHLTRSLDHKIVLYVTTEVMRKKLLEYDAVKITVQKGKEVWKPKGRTYMRCLDDLEIISQYNSEIMGFYNFYSIANNSPVIDSFYNIMEYSMYKTYAAKYSTSKKKIIAKYKKNGVFAIPYTNKRGYEFKREFYDKGFKRKELPNRYLDDKLPNTVAITGGRNGLIKRLQARVCENCGATDNLEMHHVRKLKDLKGKSDWEIKMISRNRKTLAVCSVCHHKIHAGKLD</sequence>
<dbReference type="InterPro" id="IPR051083">
    <property type="entry name" value="GrpII_Intron_Splice-Mob/Def"/>
</dbReference>
<dbReference type="InterPro" id="IPR043502">
    <property type="entry name" value="DNA/RNA_pol_sf"/>
</dbReference>
<proteinExistence type="inferred from homology"/>
<keyword evidence="3" id="KW-0695">RNA-directed DNA polymerase</keyword>
<keyword evidence="3" id="KW-0548">Nucleotidyltransferase</keyword>
<dbReference type="RefSeq" id="WP_032945878.1">
    <property type="nucleotide sequence ID" value="NZ_JNHI01000019.1"/>
</dbReference>
<dbReference type="Pfam" id="PF21368">
    <property type="entry name" value="AI2M-like_HNH"/>
    <property type="match status" value="1"/>
</dbReference>
<dbReference type="InterPro" id="IPR000477">
    <property type="entry name" value="RT_dom"/>
</dbReference>
<dbReference type="CDD" id="cd01651">
    <property type="entry name" value="RT_G2_intron"/>
    <property type="match status" value="1"/>
</dbReference>
<organism evidence="3 4">
    <name type="scientific">Phocaeicola vulgatus str. 3775 SL</name>
    <name type="common">B</name>
    <name type="synonym">iv</name>
    <dbReference type="NCBI Taxonomy" id="1339350"/>
    <lineage>
        <taxon>Bacteria</taxon>
        <taxon>Pseudomonadati</taxon>
        <taxon>Bacteroidota</taxon>
        <taxon>Bacteroidia</taxon>
        <taxon>Bacteroidales</taxon>
        <taxon>Bacteroidaceae</taxon>
        <taxon>Phocaeicola</taxon>
    </lineage>
</organism>
<dbReference type="SUPFAM" id="SSF56672">
    <property type="entry name" value="DNA/RNA polymerases"/>
    <property type="match status" value="1"/>
</dbReference>
<dbReference type="Pfam" id="PF00078">
    <property type="entry name" value="RVT_1"/>
    <property type="match status" value="2"/>
</dbReference>
<dbReference type="PROSITE" id="PS50878">
    <property type="entry name" value="RT_POL"/>
    <property type="match status" value="1"/>
</dbReference>